<comment type="caution">
    <text evidence="3">The sequence shown here is derived from an EMBL/GenBank/DDBJ whole genome shotgun (WGS) entry which is preliminary data.</text>
</comment>
<dbReference type="GO" id="GO:0042742">
    <property type="term" value="P:defense response to bacterium"/>
    <property type="evidence" value="ECO:0007669"/>
    <property type="project" value="UniProtKB-KW"/>
</dbReference>
<evidence type="ECO:0000256" key="1">
    <source>
        <dbReference type="ARBA" id="ARBA00022529"/>
    </source>
</evidence>
<accession>Q0EYR3</accession>
<dbReference type="Proteomes" id="UP000005297">
    <property type="component" value="Unassembled WGS sequence"/>
</dbReference>
<dbReference type="GO" id="GO:0003796">
    <property type="term" value="F:lysozyme activity"/>
    <property type="evidence" value="ECO:0007669"/>
    <property type="project" value="InterPro"/>
</dbReference>
<evidence type="ECO:0000313" key="4">
    <source>
        <dbReference type="Proteomes" id="UP000005297"/>
    </source>
</evidence>
<keyword evidence="1" id="KW-0929">Antimicrobial</keyword>
<gene>
    <name evidence="3" type="ORF">SPV1_08751</name>
</gene>
<dbReference type="OrthoDB" id="1242806at2"/>
<evidence type="ECO:0000256" key="2">
    <source>
        <dbReference type="ARBA" id="ARBA00022638"/>
    </source>
</evidence>
<evidence type="ECO:0008006" key="5">
    <source>
        <dbReference type="Google" id="ProtNLM"/>
    </source>
</evidence>
<sequence length="261" mass="28864">MSSGAVEKRLKQIQSRLGLRADGLLGPDTLSRIEVLLDQADLPAARPRDFQLICSRTGLQQIARFEISSDAYYRRFLSHPVWPKGQSGITIGIGYDLGYQTNLRFRKDWQGLIADSDLERLAAVTGVKGEAAHTALADVADITIPLDAANQVYYTATLPAYAARTRKVYPGVEKLPADAQAMLLSLIYNRGGSLSGSKRREMKEIVPLVATADLAGIAAEIRAMKRLWGSELYGLLKRRDLEAQIIEHADRDYTSDELIYV</sequence>
<evidence type="ECO:0000313" key="3">
    <source>
        <dbReference type="EMBL" id="EAU54494.1"/>
    </source>
</evidence>
<dbReference type="GO" id="GO:0031640">
    <property type="term" value="P:killing of cells of another organism"/>
    <property type="evidence" value="ECO:0007669"/>
    <property type="project" value="UniProtKB-KW"/>
</dbReference>
<dbReference type="InterPro" id="IPR023346">
    <property type="entry name" value="Lysozyme-like_dom_sf"/>
</dbReference>
<dbReference type="CDD" id="cd16904">
    <property type="entry name" value="pesticin_lyz-like"/>
    <property type="match status" value="1"/>
</dbReference>
<dbReference type="EMBL" id="AATS01000008">
    <property type="protein sequence ID" value="EAU54494.1"/>
    <property type="molecule type" value="Genomic_DNA"/>
</dbReference>
<keyword evidence="2" id="KW-0081">Bacteriolytic enzyme</keyword>
<protein>
    <recommendedName>
        <fullName evidence="5">Peptidoglycan binding-like domain-containing protein</fullName>
    </recommendedName>
</protein>
<dbReference type="HOGENOM" id="CLU_096473_0_0_0"/>
<dbReference type="AlphaFoldDB" id="Q0EYR3"/>
<dbReference type="RefSeq" id="WP_009849274.1">
    <property type="nucleotide sequence ID" value="NZ_DS022294.1"/>
</dbReference>
<name>Q0EYR3_9PROT</name>
<dbReference type="eggNOG" id="COG3772">
    <property type="taxonomic scope" value="Bacteria"/>
</dbReference>
<dbReference type="InParanoid" id="Q0EYR3"/>
<organism evidence="3 4">
    <name type="scientific">Mariprofundus ferrooxydans PV-1</name>
    <dbReference type="NCBI Taxonomy" id="314345"/>
    <lineage>
        <taxon>Bacteria</taxon>
        <taxon>Pseudomonadati</taxon>
        <taxon>Pseudomonadota</taxon>
        <taxon>Candidatius Mariprofundia</taxon>
        <taxon>Mariprofundales</taxon>
        <taxon>Mariprofundaceae</taxon>
        <taxon>Mariprofundus</taxon>
    </lineage>
</organism>
<proteinExistence type="predicted"/>
<reference evidence="3 4" key="1">
    <citation type="submission" date="2006-09" db="EMBL/GenBank/DDBJ databases">
        <authorList>
            <person name="Emerson D."/>
            <person name="Ferriera S."/>
            <person name="Johnson J."/>
            <person name="Kravitz S."/>
            <person name="Halpern A."/>
            <person name="Remington K."/>
            <person name="Beeson K."/>
            <person name="Tran B."/>
            <person name="Rogers Y.-H."/>
            <person name="Friedman R."/>
            <person name="Venter J.C."/>
        </authorList>
    </citation>
    <scope>NUCLEOTIDE SEQUENCE [LARGE SCALE GENOMIC DNA]</scope>
    <source>
        <strain evidence="3 4">PV-1</strain>
    </source>
</reference>
<dbReference type="Gene3D" id="1.10.530.40">
    <property type="match status" value="1"/>
</dbReference>
<dbReference type="STRING" id="314344.AL013_03555"/>
<keyword evidence="4" id="KW-1185">Reference proteome</keyword>
<dbReference type="InterPro" id="IPR023347">
    <property type="entry name" value="Lysozyme_dom_sf"/>
</dbReference>
<dbReference type="SUPFAM" id="SSF53955">
    <property type="entry name" value="Lysozyme-like"/>
    <property type="match status" value="1"/>
</dbReference>